<dbReference type="InterPro" id="IPR036885">
    <property type="entry name" value="SWIB_MDM2_dom_sf"/>
</dbReference>
<dbReference type="SUPFAM" id="SSF47592">
    <property type="entry name" value="SWIB/MDM2 domain"/>
    <property type="match status" value="1"/>
</dbReference>
<dbReference type="SMART" id="SM00444">
    <property type="entry name" value="GYF"/>
    <property type="match status" value="1"/>
</dbReference>
<comment type="caution">
    <text evidence="5">The sequence shown here is derived from an EMBL/GenBank/DDBJ whole genome shotgun (WGS) entry which is preliminary data.</text>
</comment>
<dbReference type="SUPFAM" id="SSF159042">
    <property type="entry name" value="Plus3-like"/>
    <property type="match status" value="1"/>
</dbReference>
<dbReference type="InterPro" id="IPR035445">
    <property type="entry name" value="GYF-like_dom_sf"/>
</dbReference>
<feature type="region of interest" description="Disordered" evidence="1">
    <location>
        <begin position="345"/>
        <end position="373"/>
    </location>
</feature>
<dbReference type="PANTHER" id="PTHR46851">
    <property type="entry name" value="OS01G0884500 PROTEIN"/>
    <property type="match status" value="1"/>
</dbReference>
<dbReference type="Gene3D" id="1.10.245.10">
    <property type="entry name" value="SWIB/MDM2 domain"/>
    <property type="match status" value="1"/>
</dbReference>
<gene>
    <name evidence="5" type="ORF">STAS_08444</name>
</gene>
<feature type="domain" description="GYF" evidence="2">
    <location>
        <begin position="470"/>
        <end position="524"/>
    </location>
</feature>
<evidence type="ECO:0000256" key="1">
    <source>
        <dbReference type="SAM" id="MobiDB-lite"/>
    </source>
</evidence>
<dbReference type="GO" id="GO:0003677">
    <property type="term" value="F:DNA binding"/>
    <property type="evidence" value="ECO:0007669"/>
    <property type="project" value="InterPro"/>
</dbReference>
<evidence type="ECO:0000259" key="4">
    <source>
        <dbReference type="PROSITE" id="PS51925"/>
    </source>
</evidence>
<dbReference type="OrthoDB" id="6415790at2759"/>
<dbReference type="AlphaFoldDB" id="A0A5A7PHY1"/>
<dbReference type="Pfam" id="PF03126">
    <property type="entry name" value="Plus-3"/>
    <property type="match status" value="1"/>
</dbReference>
<dbReference type="Pfam" id="PF02213">
    <property type="entry name" value="GYF"/>
    <property type="match status" value="1"/>
</dbReference>
<dbReference type="PANTHER" id="PTHR46851:SF11">
    <property type="entry name" value="GYF DOMAIN-CONTAINING PROTEIN"/>
    <property type="match status" value="1"/>
</dbReference>
<dbReference type="SMART" id="SM00719">
    <property type="entry name" value="Plus3"/>
    <property type="match status" value="1"/>
</dbReference>
<evidence type="ECO:0000259" key="3">
    <source>
        <dbReference type="PROSITE" id="PS51360"/>
    </source>
</evidence>
<proteinExistence type="predicted"/>
<evidence type="ECO:0000259" key="2">
    <source>
        <dbReference type="PROSITE" id="PS50829"/>
    </source>
</evidence>
<evidence type="ECO:0000313" key="6">
    <source>
        <dbReference type="Proteomes" id="UP000325081"/>
    </source>
</evidence>
<dbReference type="InterPro" id="IPR036128">
    <property type="entry name" value="Plus3-like_sf"/>
</dbReference>
<dbReference type="InterPro" id="IPR045894">
    <property type="entry name" value="At5g08430-like"/>
</dbReference>
<evidence type="ECO:0000313" key="5">
    <source>
        <dbReference type="EMBL" id="GER32379.1"/>
    </source>
</evidence>
<reference evidence="6" key="1">
    <citation type="journal article" date="2019" name="Curr. Biol.">
        <title>Genome Sequence of Striga asiatica Provides Insight into the Evolution of Plant Parasitism.</title>
        <authorList>
            <person name="Yoshida S."/>
            <person name="Kim S."/>
            <person name="Wafula E.K."/>
            <person name="Tanskanen J."/>
            <person name="Kim Y.M."/>
            <person name="Honaas L."/>
            <person name="Yang Z."/>
            <person name="Spallek T."/>
            <person name="Conn C.E."/>
            <person name="Ichihashi Y."/>
            <person name="Cheong K."/>
            <person name="Cui S."/>
            <person name="Der J.P."/>
            <person name="Gundlach H."/>
            <person name="Jiao Y."/>
            <person name="Hori C."/>
            <person name="Ishida J.K."/>
            <person name="Kasahara H."/>
            <person name="Kiba T."/>
            <person name="Kim M.S."/>
            <person name="Koo N."/>
            <person name="Laohavisit A."/>
            <person name="Lee Y.H."/>
            <person name="Lumba S."/>
            <person name="McCourt P."/>
            <person name="Mortimer J.C."/>
            <person name="Mutuku J.M."/>
            <person name="Nomura T."/>
            <person name="Sasaki-Sekimoto Y."/>
            <person name="Seto Y."/>
            <person name="Wang Y."/>
            <person name="Wakatake T."/>
            <person name="Sakakibara H."/>
            <person name="Demura T."/>
            <person name="Yamaguchi S."/>
            <person name="Yoneyama K."/>
            <person name="Manabe R.I."/>
            <person name="Nelson D.C."/>
            <person name="Schulman A.H."/>
            <person name="Timko M.P."/>
            <person name="dePamphilis C.W."/>
            <person name="Choi D."/>
            <person name="Shirasu K."/>
        </authorList>
    </citation>
    <scope>NUCLEOTIDE SEQUENCE [LARGE SCALE GENOMIC DNA]</scope>
    <source>
        <strain evidence="6">cv. UVA1</strain>
    </source>
</reference>
<dbReference type="PROSITE" id="PS50829">
    <property type="entry name" value="GYF"/>
    <property type="match status" value="1"/>
</dbReference>
<accession>A0A5A7PHY1</accession>
<feature type="domain" description="Plus3" evidence="3">
    <location>
        <begin position="154"/>
        <end position="294"/>
    </location>
</feature>
<sequence>MDDNFWVEEFSGQASVCTKRKRRIGKKKIEFIGWASRPLIEFLQVIGKDTTVKHTQREVEAFITAYVNDKRLASAEKKKKILCDETLYALFGKKSMLRTKIYDLLEDHFAENHDETDDELDSSDEEDCARKSVSKRNLTCQMKVFKSPKSCFAAVVRENIKLVYLKRSLIEKLLKEPESFEFKMVGSFVRMKSDPNDIYQKNPFQLQQVTGVEKVPGAGDAVSEIRLKVSNFFKEIPVSMLSDENFSEVIIHLNLIILEEEIEDVRDRVKAGSLKRPTVKELEVKAKILHADITNHWIGRELSLLQDTLFDYIDRRKLLNTPSEREKLLLKIPEVIAEELEPEVKKTVTSEKADGSPKSILRMNSDASKTDTSGSRSIVVPAILTGKAQIGGVDTILPVNNPNDAVDEAAANIEQAMPVLNLLNDGKTKGPMEKQTQLATSDNLTVIDLSEDEDYNNNNNNVRESERAEDVIWHYFDPQGQVQGPFSLYSLKRWSDHNYFHSGFRVWKSGQTQNESVLLVDVLSRTFGNWE</sequence>
<dbReference type="Pfam" id="PF02201">
    <property type="entry name" value="SWIB"/>
    <property type="match status" value="1"/>
</dbReference>
<dbReference type="InterPro" id="IPR003121">
    <property type="entry name" value="SWIB_MDM2_domain"/>
</dbReference>
<dbReference type="Gene3D" id="3.30.1490.40">
    <property type="match status" value="1"/>
</dbReference>
<protein>
    <submittedName>
        <fullName evidence="5">SWIB/MDM2 domain</fullName>
    </submittedName>
</protein>
<dbReference type="PROSITE" id="PS51360">
    <property type="entry name" value="PLUS3"/>
    <property type="match status" value="1"/>
</dbReference>
<organism evidence="5 6">
    <name type="scientific">Striga asiatica</name>
    <name type="common">Asiatic witchweed</name>
    <name type="synonym">Buchnera asiatica</name>
    <dbReference type="NCBI Taxonomy" id="4170"/>
    <lineage>
        <taxon>Eukaryota</taxon>
        <taxon>Viridiplantae</taxon>
        <taxon>Streptophyta</taxon>
        <taxon>Embryophyta</taxon>
        <taxon>Tracheophyta</taxon>
        <taxon>Spermatophyta</taxon>
        <taxon>Magnoliopsida</taxon>
        <taxon>eudicotyledons</taxon>
        <taxon>Gunneridae</taxon>
        <taxon>Pentapetalae</taxon>
        <taxon>asterids</taxon>
        <taxon>lamiids</taxon>
        <taxon>Lamiales</taxon>
        <taxon>Orobanchaceae</taxon>
        <taxon>Buchnereae</taxon>
        <taxon>Striga</taxon>
    </lineage>
</organism>
<dbReference type="PROSITE" id="PS51925">
    <property type="entry name" value="SWIB_MDM2"/>
    <property type="match status" value="1"/>
</dbReference>
<dbReference type="EMBL" id="BKCP01004594">
    <property type="protein sequence ID" value="GER32379.1"/>
    <property type="molecule type" value="Genomic_DNA"/>
</dbReference>
<keyword evidence="6" id="KW-1185">Reference proteome</keyword>
<feature type="domain" description="DM2" evidence="4">
    <location>
        <begin position="28"/>
        <end position="111"/>
    </location>
</feature>
<dbReference type="Gene3D" id="3.90.70.200">
    <property type="entry name" value="Plus-3 domain"/>
    <property type="match status" value="1"/>
</dbReference>
<name>A0A5A7PHY1_STRAF</name>
<dbReference type="CDD" id="cd10567">
    <property type="entry name" value="SWIB-MDM2_like"/>
    <property type="match status" value="1"/>
</dbReference>
<feature type="compositionally biased region" description="Basic and acidic residues" evidence="1">
    <location>
        <begin position="345"/>
        <end position="355"/>
    </location>
</feature>
<dbReference type="SUPFAM" id="SSF55277">
    <property type="entry name" value="GYF domain"/>
    <property type="match status" value="1"/>
</dbReference>
<dbReference type="InterPro" id="IPR004343">
    <property type="entry name" value="Plus-3_dom"/>
</dbReference>
<dbReference type="InterPro" id="IPR003169">
    <property type="entry name" value="GYF"/>
</dbReference>
<dbReference type="Proteomes" id="UP000325081">
    <property type="component" value="Unassembled WGS sequence"/>
</dbReference>